<dbReference type="Pfam" id="PF00248">
    <property type="entry name" value="Aldo_ket_red"/>
    <property type="match status" value="1"/>
</dbReference>
<dbReference type="Gene3D" id="3.20.20.100">
    <property type="entry name" value="NADP-dependent oxidoreductase domain"/>
    <property type="match status" value="1"/>
</dbReference>
<dbReference type="SUPFAM" id="SSF51430">
    <property type="entry name" value="NAD(P)-linked oxidoreductase"/>
    <property type="match status" value="1"/>
</dbReference>
<evidence type="ECO:0000313" key="2">
    <source>
        <dbReference type="EMBL" id="QQA00336.1"/>
    </source>
</evidence>
<dbReference type="PANTHER" id="PTHR43312">
    <property type="entry name" value="D-THREO-ALDOSE 1-DEHYDROGENASE"/>
    <property type="match status" value="1"/>
</dbReference>
<dbReference type="CDD" id="cd19100">
    <property type="entry name" value="AKR_unchar"/>
    <property type="match status" value="1"/>
</dbReference>
<feature type="domain" description="NADP-dependent oxidoreductase" evidence="1">
    <location>
        <begin position="18"/>
        <end position="204"/>
    </location>
</feature>
<dbReference type="InterPro" id="IPR053135">
    <property type="entry name" value="AKR2_Oxidoreductase"/>
</dbReference>
<evidence type="ECO:0000313" key="3">
    <source>
        <dbReference type="Proteomes" id="UP000595224"/>
    </source>
</evidence>
<proteinExistence type="predicted"/>
<name>A0A7T3RC82_9SPIR</name>
<dbReference type="InterPro" id="IPR036812">
    <property type="entry name" value="NAD(P)_OxRdtase_dom_sf"/>
</dbReference>
<keyword evidence="3" id="KW-1185">Reference proteome</keyword>
<dbReference type="Proteomes" id="UP000595224">
    <property type="component" value="Chromosome"/>
</dbReference>
<sequence>MEYVALGKSNLLVSRTAFGAMSLDCPEINSCGAEAEEKACAIVHQAYSGGMNFFDTSRSKPECEQRLGAALHGIRHNVILATKTAAQSVQELRSDLQESLQALNTDFIDLYQLENPSVLAQKDGRDGIYNELCSLRDRGVIRHFGIASENLDLAEEAIKSGLYETVQFPFNMISSENTLSLVKMCDENDIGCIAMQPLNGGIVSNVPLALGFLHQYENVVPVWGVHTQEELHQILYFNDHPPVIDEEFKSEVEKIRCFFN</sequence>
<dbReference type="RefSeq" id="WP_177527529.1">
    <property type="nucleotide sequence ID" value="NZ_CBCSHE010000001.1"/>
</dbReference>
<organism evidence="2 3">
    <name type="scientific">Treponema peruense</name>
    <dbReference type="NCBI Taxonomy" id="2787628"/>
    <lineage>
        <taxon>Bacteria</taxon>
        <taxon>Pseudomonadati</taxon>
        <taxon>Spirochaetota</taxon>
        <taxon>Spirochaetia</taxon>
        <taxon>Spirochaetales</taxon>
        <taxon>Treponemataceae</taxon>
        <taxon>Treponema</taxon>
    </lineage>
</organism>
<protein>
    <submittedName>
        <fullName evidence="2">Aldo/keto reductase</fullName>
    </submittedName>
</protein>
<accession>A0A7T3RC82</accession>
<dbReference type="AlphaFoldDB" id="A0A7T3RC82"/>
<dbReference type="InterPro" id="IPR023210">
    <property type="entry name" value="NADP_OxRdtase_dom"/>
</dbReference>
<gene>
    <name evidence="2" type="ORF">IWA51_08630</name>
</gene>
<reference evidence="2 3" key="1">
    <citation type="submission" date="2020-11" db="EMBL/GenBank/DDBJ databases">
        <title>Treponema Peruensis nv. sp., first commensal Treponema isolated from human feces.</title>
        <authorList>
            <person name="Belkhou C."/>
            <person name="Raes J."/>
        </authorList>
    </citation>
    <scope>NUCLEOTIDE SEQUENCE [LARGE SCALE GENOMIC DNA]</scope>
    <source>
        <strain evidence="2 3">RCC2812</strain>
    </source>
</reference>
<dbReference type="KEGG" id="tper:IWA51_08630"/>
<dbReference type="PANTHER" id="PTHR43312:SF1">
    <property type="entry name" value="NADP-DEPENDENT OXIDOREDUCTASE DOMAIN-CONTAINING PROTEIN"/>
    <property type="match status" value="1"/>
</dbReference>
<dbReference type="EMBL" id="CP064936">
    <property type="protein sequence ID" value="QQA00336.1"/>
    <property type="molecule type" value="Genomic_DNA"/>
</dbReference>
<evidence type="ECO:0000259" key="1">
    <source>
        <dbReference type="Pfam" id="PF00248"/>
    </source>
</evidence>